<dbReference type="Gene3D" id="3.40.50.740">
    <property type="match status" value="1"/>
</dbReference>
<dbReference type="Proteomes" id="UP001151234">
    <property type="component" value="Unassembled WGS sequence"/>
</dbReference>
<keyword evidence="3" id="KW-0408">Iron</keyword>
<dbReference type="Pfam" id="PF00384">
    <property type="entry name" value="Molybdopterin"/>
    <property type="match status" value="1"/>
</dbReference>
<accession>A0A9X3UFL1</accession>
<dbReference type="RefSeq" id="WP_267989168.1">
    <property type="nucleotide sequence ID" value="NZ_JAPJZI010000001.1"/>
</dbReference>
<dbReference type="AlphaFoldDB" id="A0A9X3UFL1"/>
<dbReference type="GO" id="GO:0043546">
    <property type="term" value="F:molybdopterin cofactor binding"/>
    <property type="evidence" value="ECO:0007669"/>
    <property type="project" value="InterPro"/>
</dbReference>
<keyword evidence="4" id="KW-0411">Iron-sulfur</keyword>
<keyword evidence="2" id="KW-0479">Metal-binding</keyword>
<evidence type="ECO:0000256" key="4">
    <source>
        <dbReference type="ARBA" id="ARBA00023014"/>
    </source>
</evidence>
<feature type="domain" description="4Fe-4S Mo/W bis-MGD-type" evidence="5">
    <location>
        <begin position="7"/>
        <end position="64"/>
    </location>
</feature>
<protein>
    <submittedName>
        <fullName evidence="6">Molybdopterin-dependent oxidoreductase</fullName>
    </submittedName>
</protein>
<dbReference type="InterPro" id="IPR006657">
    <property type="entry name" value="MoPterin_dinucl-bd_dom"/>
</dbReference>
<gene>
    <name evidence="6" type="ORF">OQ273_03920</name>
</gene>
<dbReference type="Gene3D" id="2.20.25.90">
    <property type="entry name" value="ADC-like domains"/>
    <property type="match status" value="1"/>
</dbReference>
<dbReference type="PANTHER" id="PTHR43742">
    <property type="entry name" value="TRIMETHYLAMINE-N-OXIDE REDUCTASE"/>
    <property type="match status" value="1"/>
</dbReference>
<dbReference type="Gene3D" id="3.40.228.10">
    <property type="entry name" value="Dimethylsulfoxide Reductase, domain 2"/>
    <property type="match status" value="1"/>
</dbReference>
<dbReference type="GO" id="GO:0046872">
    <property type="term" value="F:metal ion binding"/>
    <property type="evidence" value="ECO:0007669"/>
    <property type="project" value="UniProtKB-KW"/>
</dbReference>
<dbReference type="SMART" id="SM00926">
    <property type="entry name" value="Molybdop_Fe4S4"/>
    <property type="match status" value="1"/>
</dbReference>
<dbReference type="PROSITE" id="PS51669">
    <property type="entry name" value="4FE4S_MOW_BIS_MGD"/>
    <property type="match status" value="1"/>
</dbReference>
<sequence>MNEAVRELVKPSVCPLDCPDTCSLSVSVQGDRITAIRGSKVNPFTDGVICNKVARSYPEFVHGAGRLMHPMKRVGPRGKGQFEPVSWDAALDLVHEGFSRAIAQYGPQSVMPFNYAGPHGELAGGSMDRRFFHKLGATLLNRGPLCGAVRGTAYTSLYGSSPGMPPEQARQSDLVVIWGNNVTVSNLHLMRVLKDAGKRGVRVVVIDPKRTKIAERADLFIQIRPGSDVVFAMAAAAELERRGALDRAFIEEWTVGFDAFMDEARRYGVKQVEDICGLSADTLMEFVELYAGAENVAASFGNGIERGRSGGSGLRAGMALQALTGNHGRPGAGVIAKPGLSAPKTTERLQRPDLVPDGTRTFNIVDVAHKLLDKTLDPPVMATMIYNHNPVCTHPDQKTLIKALRREDLFIAGCDVVMTDSLAFADVILPAASHFEFDDVYGAYGQNYVQRAAPVIPCVGESLPNTEIFRRLAARFGFDDPIFKDDDAALMDAAFDGSDERFQGFSPGGVPLERALVMTAKGGSEPVMCKNVFPATPSGRIELYSEDLEERFGYGVPRFEPVKRDRPLILISPSSDKRTNATFGGCAESDGMEVVEIHPDNAAERGLTSGDQATVSNERGKVTLKVVVSDAVLPGVLYSPKGTWLKTSATGNTVNALIPSHIRTDIEDGACYNETFVDIERSA</sequence>
<dbReference type="GO" id="GO:0051536">
    <property type="term" value="F:iron-sulfur cluster binding"/>
    <property type="evidence" value="ECO:0007669"/>
    <property type="project" value="UniProtKB-KW"/>
</dbReference>
<evidence type="ECO:0000313" key="7">
    <source>
        <dbReference type="Proteomes" id="UP001151234"/>
    </source>
</evidence>
<keyword evidence="7" id="KW-1185">Reference proteome</keyword>
<dbReference type="InterPro" id="IPR050612">
    <property type="entry name" value="Prok_Mopterin_Oxidored"/>
</dbReference>
<organism evidence="6 7">
    <name type="scientific">Hoeflea prorocentri</name>
    <dbReference type="NCBI Taxonomy" id="1922333"/>
    <lineage>
        <taxon>Bacteria</taxon>
        <taxon>Pseudomonadati</taxon>
        <taxon>Pseudomonadota</taxon>
        <taxon>Alphaproteobacteria</taxon>
        <taxon>Hyphomicrobiales</taxon>
        <taxon>Rhizobiaceae</taxon>
        <taxon>Hoeflea</taxon>
    </lineage>
</organism>
<dbReference type="Pfam" id="PF04879">
    <property type="entry name" value="Molybdop_Fe4S4"/>
    <property type="match status" value="1"/>
</dbReference>
<dbReference type="CDD" id="cd02766">
    <property type="entry name" value="MopB_3"/>
    <property type="match status" value="1"/>
</dbReference>
<evidence type="ECO:0000256" key="1">
    <source>
        <dbReference type="ARBA" id="ARBA00010312"/>
    </source>
</evidence>
<dbReference type="InterPro" id="IPR006656">
    <property type="entry name" value="Mopterin_OxRdtase"/>
</dbReference>
<evidence type="ECO:0000256" key="3">
    <source>
        <dbReference type="ARBA" id="ARBA00023004"/>
    </source>
</evidence>
<dbReference type="Gene3D" id="3.30.2070.10">
    <property type="entry name" value="Formate dehydrogenase/DMSO reductase"/>
    <property type="match status" value="1"/>
</dbReference>
<reference evidence="6" key="1">
    <citation type="submission" date="2022-11" db="EMBL/GenBank/DDBJ databases">
        <title>Draft genome sequence of Hoeflea poritis E7-10 and Hoeflea prorocentri PM5-8, separated from scleractinian coral Porites lutea and marine dinoflagellate.</title>
        <authorList>
            <person name="Zhang G."/>
            <person name="Wei Q."/>
            <person name="Cai L."/>
        </authorList>
    </citation>
    <scope>NUCLEOTIDE SEQUENCE</scope>
    <source>
        <strain evidence="6">PM5-8</strain>
    </source>
</reference>
<evidence type="ECO:0000313" key="6">
    <source>
        <dbReference type="EMBL" id="MDA5397713.1"/>
    </source>
</evidence>
<dbReference type="InterPro" id="IPR006963">
    <property type="entry name" value="Mopterin_OxRdtase_4Fe-4S_dom"/>
</dbReference>
<evidence type="ECO:0000259" key="5">
    <source>
        <dbReference type="PROSITE" id="PS51669"/>
    </source>
</evidence>
<proteinExistence type="inferred from homology"/>
<name>A0A9X3UFL1_9HYPH</name>
<evidence type="ECO:0000256" key="2">
    <source>
        <dbReference type="ARBA" id="ARBA00022723"/>
    </source>
</evidence>
<dbReference type="EMBL" id="JAPJZI010000001">
    <property type="protein sequence ID" value="MDA5397713.1"/>
    <property type="molecule type" value="Genomic_DNA"/>
</dbReference>
<dbReference type="SUPFAM" id="SSF50692">
    <property type="entry name" value="ADC-like"/>
    <property type="match status" value="1"/>
</dbReference>
<dbReference type="GO" id="GO:0016491">
    <property type="term" value="F:oxidoreductase activity"/>
    <property type="evidence" value="ECO:0007669"/>
    <property type="project" value="InterPro"/>
</dbReference>
<comment type="similarity">
    <text evidence="1">Belongs to the prokaryotic molybdopterin-containing oxidoreductase family.</text>
</comment>
<dbReference type="InterPro" id="IPR009010">
    <property type="entry name" value="Asp_de-COase-like_dom_sf"/>
</dbReference>
<dbReference type="PANTHER" id="PTHR43742:SF6">
    <property type="entry name" value="OXIDOREDUCTASE YYAE-RELATED"/>
    <property type="match status" value="1"/>
</dbReference>
<comment type="caution">
    <text evidence="6">The sequence shown here is derived from an EMBL/GenBank/DDBJ whole genome shotgun (WGS) entry which is preliminary data.</text>
</comment>
<dbReference type="Pfam" id="PF01568">
    <property type="entry name" value="Molydop_binding"/>
    <property type="match status" value="1"/>
</dbReference>
<dbReference type="SUPFAM" id="SSF53706">
    <property type="entry name" value="Formate dehydrogenase/DMSO reductase, domains 1-3"/>
    <property type="match status" value="1"/>
</dbReference>
<dbReference type="Gene3D" id="2.40.40.20">
    <property type="match status" value="1"/>
</dbReference>